<sequence length="250" mass="27656">MPLSIHPIAFPASPVNINVGLVNYTDLSHNRLAFIRLGEELDDYLGLYDRQCAEFEGIRRAHAPATLCERAWSSLVSRLSDVEIVRTIAASSRAIAVLFSAVRPSPPTSETTSSSDGSSDVDSLIPVPVAPGRTQPVSTVTPEVQDYISSPVDSVPLSESSFPSAQILSCRTPRTLILLRIHPLQKQSPPPTPPRLMKVSQLDREMEEDEDEVSDGWMERQDVVQKDRLRASEFTRKDLSSDPFLHILLD</sequence>
<dbReference type="EMBL" id="JARBJD010000401">
    <property type="protein sequence ID" value="KAK2942543.1"/>
    <property type="molecule type" value="Genomic_DNA"/>
</dbReference>
<name>A0ABQ9WT89_9EUKA</name>
<accession>A0ABQ9WT89</accession>
<evidence type="ECO:0000313" key="2">
    <source>
        <dbReference type="EMBL" id="KAK2942543.1"/>
    </source>
</evidence>
<feature type="compositionally biased region" description="Low complexity" evidence="1">
    <location>
        <begin position="108"/>
        <end position="123"/>
    </location>
</feature>
<reference evidence="2 3" key="1">
    <citation type="journal article" date="2022" name="bioRxiv">
        <title>Genomics of Preaxostyla Flagellates Illuminates Evolutionary Transitions and the Path Towards Mitochondrial Loss.</title>
        <authorList>
            <person name="Novak L.V.F."/>
            <person name="Treitli S.C."/>
            <person name="Pyrih J."/>
            <person name="Halakuc P."/>
            <person name="Pipaliya S.V."/>
            <person name="Vacek V."/>
            <person name="Brzon O."/>
            <person name="Soukal P."/>
            <person name="Eme L."/>
            <person name="Dacks J.B."/>
            <person name="Karnkowska A."/>
            <person name="Elias M."/>
            <person name="Hampl V."/>
        </authorList>
    </citation>
    <scope>NUCLEOTIDE SEQUENCE [LARGE SCALE GENOMIC DNA]</scope>
    <source>
        <strain evidence="2">NAU3</strain>
        <tissue evidence="2">Gut</tissue>
    </source>
</reference>
<proteinExistence type="predicted"/>
<gene>
    <name evidence="2" type="ORF">BLNAU_22530</name>
</gene>
<organism evidence="2 3">
    <name type="scientific">Blattamonas nauphoetae</name>
    <dbReference type="NCBI Taxonomy" id="2049346"/>
    <lineage>
        <taxon>Eukaryota</taxon>
        <taxon>Metamonada</taxon>
        <taxon>Preaxostyla</taxon>
        <taxon>Oxymonadida</taxon>
        <taxon>Blattamonas</taxon>
    </lineage>
</organism>
<evidence type="ECO:0000313" key="3">
    <source>
        <dbReference type="Proteomes" id="UP001281761"/>
    </source>
</evidence>
<feature type="compositionally biased region" description="Acidic residues" evidence="1">
    <location>
        <begin position="205"/>
        <end position="214"/>
    </location>
</feature>
<comment type="caution">
    <text evidence="2">The sequence shown here is derived from an EMBL/GenBank/DDBJ whole genome shotgun (WGS) entry which is preliminary data.</text>
</comment>
<evidence type="ECO:0000256" key="1">
    <source>
        <dbReference type="SAM" id="MobiDB-lite"/>
    </source>
</evidence>
<keyword evidence="3" id="KW-1185">Reference proteome</keyword>
<dbReference type="Proteomes" id="UP001281761">
    <property type="component" value="Unassembled WGS sequence"/>
</dbReference>
<protein>
    <submittedName>
        <fullName evidence="2">Uncharacterized protein</fullName>
    </submittedName>
</protein>
<feature type="region of interest" description="Disordered" evidence="1">
    <location>
        <begin position="104"/>
        <end position="138"/>
    </location>
</feature>
<feature type="region of interest" description="Disordered" evidence="1">
    <location>
        <begin position="184"/>
        <end position="219"/>
    </location>
</feature>